<accession>A0A177MX99</accession>
<evidence type="ECO:0000313" key="1">
    <source>
        <dbReference type="EMBL" id="OAI10338.1"/>
    </source>
</evidence>
<proteinExistence type="predicted"/>
<evidence type="ECO:0000313" key="2">
    <source>
        <dbReference type="Proteomes" id="UP000078476"/>
    </source>
</evidence>
<gene>
    <name evidence="1" type="ORF">A1359_16955</name>
</gene>
<name>A0A177MX99_9GAMM</name>
<sequence length="95" mass="11386">MVGPVKIHPVITIFQQERHPKHPCRHDGHFVAFGKLELNRPKMREIMHFGPDIEKPWTFLRQRPFFWLPKRVSVFLSYQAECCCLLFQDFCGSRF</sequence>
<dbReference type="Proteomes" id="UP000078476">
    <property type="component" value="Unassembled WGS sequence"/>
</dbReference>
<protein>
    <submittedName>
        <fullName evidence="1">Uncharacterized protein</fullName>
    </submittedName>
</protein>
<dbReference type="EMBL" id="LUUI01000155">
    <property type="protein sequence ID" value="OAI10338.1"/>
    <property type="molecule type" value="Genomic_DNA"/>
</dbReference>
<comment type="caution">
    <text evidence="1">The sequence shown here is derived from an EMBL/GenBank/DDBJ whole genome shotgun (WGS) entry which is preliminary data.</text>
</comment>
<reference evidence="1 2" key="1">
    <citation type="submission" date="2016-03" db="EMBL/GenBank/DDBJ databases">
        <authorList>
            <person name="Ploux O."/>
        </authorList>
    </citation>
    <scope>NUCLEOTIDE SEQUENCE [LARGE SCALE GENOMIC DNA]</scope>
    <source>
        <strain evidence="1 2">R-45370</strain>
    </source>
</reference>
<dbReference type="AlphaFoldDB" id="A0A177MX99"/>
<organism evidence="1 2">
    <name type="scientific">Methylomonas lenta</name>
    <dbReference type="NCBI Taxonomy" id="980561"/>
    <lineage>
        <taxon>Bacteria</taxon>
        <taxon>Pseudomonadati</taxon>
        <taxon>Pseudomonadota</taxon>
        <taxon>Gammaproteobacteria</taxon>
        <taxon>Methylococcales</taxon>
        <taxon>Methylococcaceae</taxon>
        <taxon>Methylomonas</taxon>
    </lineage>
</organism>
<keyword evidence="2" id="KW-1185">Reference proteome</keyword>